<evidence type="ECO:0000256" key="4">
    <source>
        <dbReference type="ARBA" id="ARBA00022833"/>
    </source>
</evidence>
<feature type="region of interest" description="Disordered" evidence="7">
    <location>
        <begin position="553"/>
        <end position="583"/>
    </location>
</feature>
<dbReference type="STRING" id="307972.A0A2G8LIS5"/>
<dbReference type="InterPro" id="IPR013087">
    <property type="entry name" value="Znf_C2H2_type"/>
</dbReference>
<gene>
    <name evidence="9" type="ORF">BSL78_02873</name>
</gene>
<evidence type="ECO:0000256" key="6">
    <source>
        <dbReference type="PROSITE-ProRule" id="PRU00042"/>
    </source>
</evidence>
<dbReference type="EMBL" id="MRZV01000064">
    <property type="protein sequence ID" value="PIK60154.1"/>
    <property type="molecule type" value="Genomic_DNA"/>
</dbReference>
<dbReference type="GO" id="GO:0001228">
    <property type="term" value="F:DNA-binding transcription activator activity, RNA polymerase II-specific"/>
    <property type="evidence" value="ECO:0007669"/>
    <property type="project" value="TreeGrafter"/>
</dbReference>
<feature type="domain" description="C2H2-type" evidence="8">
    <location>
        <begin position="43"/>
        <end position="70"/>
    </location>
</feature>
<dbReference type="PANTHER" id="PTHR24393">
    <property type="entry name" value="ZINC FINGER PROTEIN"/>
    <property type="match status" value="1"/>
</dbReference>
<keyword evidence="5" id="KW-0539">Nucleus</keyword>
<dbReference type="PANTHER" id="PTHR24393:SF34">
    <property type="entry name" value="PR_SET DOMAIN 13"/>
    <property type="match status" value="1"/>
</dbReference>
<keyword evidence="1" id="KW-0479">Metal-binding</keyword>
<feature type="compositionally biased region" description="Low complexity" evidence="7">
    <location>
        <begin position="129"/>
        <end position="141"/>
    </location>
</feature>
<dbReference type="GO" id="GO:0000978">
    <property type="term" value="F:RNA polymerase II cis-regulatory region sequence-specific DNA binding"/>
    <property type="evidence" value="ECO:0007669"/>
    <property type="project" value="TreeGrafter"/>
</dbReference>
<feature type="region of interest" description="Disordered" evidence="7">
    <location>
        <begin position="118"/>
        <end position="141"/>
    </location>
</feature>
<feature type="domain" description="C2H2-type" evidence="8">
    <location>
        <begin position="271"/>
        <end position="298"/>
    </location>
</feature>
<evidence type="ECO:0000256" key="2">
    <source>
        <dbReference type="ARBA" id="ARBA00022737"/>
    </source>
</evidence>
<dbReference type="Pfam" id="PF13912">
    <property type="entry name" value="zf-C2H2_6"/>
    <property type="match status" value="1"/>
</dbReference>
<evidence type="ECO:0000313" key="9">
    <source>
        <dbReference type="EMBL" id="PIK60154.1"/>
    </source>
</evidence>
<dbReference type="Proteomes" id="UP000230750">
    <property type="component" value="Unassembled WGS sequence"/>
</dbReference>
<reference evidence="9 10" key="1">
    <citation type="journal article" date="2017" name="PLoS Biol.">
        <title>The sea cucumber genome provides insights into morphological evolution and visceral regeneration.</title>
        <authorList>
            <person name="Zhang X."/>
            <person name="Sun L."/>
            <person name="Yuan J."/>
            <person name="Sun Y."/>
            <person name="Gao Y."/>
            <person name="Zhang L."/>
            <person name="Li S."/>
            <person name="Dai H."/>
            <person name="Hamel J.F."/>
            <person name="Liu C."/>
            <person name="Yu Y."/>
            <person name="Liu S."/>
            <person name="Lin W."/>
            <person name="Guo K."/>
            <person name="Jin S."/>
            <person name="Xu P."/>
            <person name="Storey K.B."/>
            <person name="Huan P."/>
            <person name="Zhang T."/>
            <person name="Zhou Y."/>
            <person name="Zhang J."/>
            <person name="Lin C."/>
            <person name="Li X."/>
            <person name="Xing L."/>
            <person name="Huo D."/>
            <person name="Sun M."/>
            <person name="Wang L."/>
            <person name="Mercier A."/>
            <person name="Li F."/>
            <person name="Yang H."/>
            <person name="Xiang J."/>
        </authorList>
    </citation>
    <scope>NUCLEOTIDE SEQUENCE [LARGE SCALE GENOMIC DNA]</scope>
    <source>
        <strain evidence="9">Shaxun</strain>
        <tissue evidence="9">Muscle</tissue>
    </source>
</reference>
<feature type="compositionally biased region" description="Gly residues" evidence="7">
    <location>
        <begin position="574"/>
        <end position="583"/>
    </location>
</feature>
<dbReference type="SUPFAM" id="SSF57667">
    <property type="entry name" value="beta-beta-alpha zinc fingers"/>
    <property type="match status" value="2"/>
</dbReference>
<protein>
    <recommendedName>
        <fullName evidence="8">C2H2-type domain-containing protein</fullName>
    </recommendedName>
</protein>
<dbReference type="PROSITE" id="PS00028">
    <property type="entry name" value="ZINC_FINGER_C2H2_1"/>
    <property type="match status" value="2"/>
</dbReference>
<evidence type="ECO:0000256" key="3">
    <source>
        <dbReference type="ARBA" id="ARBA00022771"/>
    </source>
</evidence>
<name>A0A2G8LIS5_STIJA</name>
<feature type="compositionally biased region" description="Polar residues" evidence="7">
    <location>
        <begin position="118"/>
        <end position="128"/>
    </location>
</feature>
<keyword evidence="10" id="KW-1185">Reference proteome</keyword>
<feature type="region of interest" description="Disordered" evidence="7">
    <location>
        <begin position="286"/>
        <end position="329"/>
    </location>
</feature>
<dbReference type="OrthoDB" id="10072667at2759"/>
<keyword evidence="3 6" id="KW-0863">Zinc-finger</keyword>
<dbReference type="AlphaFoldDB" id="A0A2G8LIS5"/>
<dbReference type="Gene3D" id="3.30.160.60">
    <property type="entry name" value="Classic Zinc Finger"/>
    <property type="match status" value="1"/>
</dbReference>
<proteinExistence type="predicted"/>
<dbReference type="SMART" id="SM00355">
    <property type="entry name" value="ZnF_C2H2"/>
    <property type="match status" value="2"/>
</dbReference>
<feature type="compositionally biased region" description="Polar residues" evidence="7">
    <location>
        <begin position="318"/>
        <end position="329"/>
    </location>
</feature>
<feature type="compositionally biased region" description="Basic and acidic residues" evidence="7">
    <location>
        <begin position="516"/>
        <end position="527"/>
    </location>
</feature>
<comment type="caution">
    <text evidence="9">The sequence shown here is derived from an EMBL/GenBank/DDBJ whole genome shotgun (WGS) entry which is preliminary data.</text>
</comment>
<evidence type="ECO:0000256" key="1">
    <source>
        <dbReference type="ARBA" id="ARBA00022723"/>
    </source>
</evidence>
<keyword evidence="4" id="KW-0862">Zinc</keyword>
<dbReference type="GO" id="GO:0005634">
    <property type="term" value="C:nucleus"/>
    <property type="evidence" value="ECO:0007669"/>
    <property type="project" value="TreeGrafter"/>
</dbReference>
<feature type="region of interest" description="Disordered" evidence="7">
    <location>
        <begin position="246"/>
        <end position="266"/>
    </location>
</feature>
<feature type="region of interest" description="Disordered" evidence="7">
    <location>
        <begin position="515"/>
        <end position="537"/>
    </location>
</feature>
<dbReference type="PROSITE" id="PS50157">
    <property type="entry name" value="ZINC_FINGER_C2H2_2"/>
    <property type="match status" value="2"/>
</dbReference>
<dbReference type="FunFam" id="3.30.160.60:FF:003521">
    <property type="entry name" value="Zinc finger protein 541"/>
    <property type="match status" value="1"/>
</dbReference>
<keyword evidence="2" id="KW-0677">Repeat</keyword>
<evidence type="ECO:0000259" key="8">
    <source>
        <dbReference type="PROSITE" id="PS50157"/>
    </source>
</evidence>
<accession>A0A2G8LIS5</accession>
<evidence type="ECO:0000256" key="7">
    <source>
        <dbReference type="SAM" id="MobiDB-lite"/>
    </source>
</evidence>
<feature type="region of interest" description="Disordered" evidence="7">
    <location>
        <begin position="173"/>
        <end position="195"/>
    </location>
</feature>
<evidence type="ECO:0000313" key="10">
    <source>
        <dbReference type="Proteomes" id="UP000230750"/>
    </source>
</evidence>
<organism evidence="9 10">
    <name type="scientific">Stichopus japonicus</name>
    <name type="common">Sea cucumber</name>
    <dbReference type="NCBI Taxonomy" id="307972"/>
    <lineage>
        <taxon>Eukaryota</taxon>
        <taxon>Metazoa</taxon>
        <taxon>Echinodermata</taxon>
        <taxon>Eleutherozoa</taxon>
        <taxon>Echinozoa</taxon>
        <taxon>Holothuroidea</taxon>
        <taxon>Aspidochirotacea</taxon>
        <taxon>Aspidochirotida</taxon>
        <taxon>Stichopodidae</taxon>
        <taxon>Apostichopus</taxon>
    </lineage>
</organism>
<sequence length="583" mass="63212">MALCQGSEERRWDESGGIEFIQGSGDIAIRTGHMLTHRSRKPYECTVENCNKSYCDIRSLRRHFESQHPGLVMEDNMNYTGDEKDPELIRAEEAARQAQSQNQSYQNAASPGQQNDYIVNYATSSPPGANQESDSSSGSSSSAALQYLAQAAQRATTLSTLASVAEGHTLALASNQEPPGMNLSEPPPSSSYASDISSHFLSASSQNIPAPMGSIPSGSTGLTVSVSLPREPAMVPGAGLHGYHQPEIMPSPPRKSNQVKAPKPEKERTMVKCSICSKTFKSMPALNGHMRLHGGYNSTRTGTPPGSNTEPGKRQPKSIPTQVPSSFAPSNMDFQSAGYPHQMVMQTHNMNVPPPQPSNGPNMVSFVGRYPPVENTYRQGMLPAAQQVIGGGLPNSMPMSHHLLQPPTLIQTHHPGRPIDYNLSRQPNLSSSYPSGLSSLTQAAIKLETEAKSTCQMPDKSIAALNLSASRRAASTPSPPDLEAETRYQILEDPKHIFDRKSPIAPPHSLYQMTSSKERDLERDVFRDPTPVQASPLKRKMRPPSLIIPAWATRGTRRHHAQCVPQSDAITPGDRGGGVHVQD</sequence>
<dbReference type="InterPro" id="IPR036236">
    <property type="entry name" value="Znf_C2H2_sf"/>
</dbReference>
<dbReference type="GO" id="GO:0008270">
    <property type="term" value="F:zinc ion binding"/>
    <property type="evidence" value="ECO:0007669"/>
    <property type="project" value="UniProtKB-KW"/>
</dbReference>
<evidence type="ECO:0000256" key="5">
    <source>
        <dbReference type="ARBA" id="ARBA00023242"/>
    </source>
</evidence>
<feature type="compositionally biased region" description="Polar residues" evidence="7">
    <location>
        <begin position="296"/>
        <end position="310"/>
    </location>
</feature>